<dbReference type="Gene3D" id="3.40.50.150">
    <property type="entry name" value="Vaccinia Virus protein VP39"/>
    <property type="match status" value="1"/>
</dbReference>
<dbReference type="GO" id="GO:0032259">
    <property type="term" value="P:methylation"/>
    <property type="evidence" value="ECO:0007669"/>
    <property type="project" value="UniProtKB-KW"/>
</dbReference>
<keyword evidence="2" id="KW-0489">Methyltransferase</keyword>
<dbReference type="RefSeq" id="WP_005396180.1">
    <property type="nucleotide sequence ID" value="NZ_CP069534.1"/>
</dbReference>
<protein>
    <submittedName>
        <fullName evidence="2">Class I SAM-dependent methyltransferase</fullName>
    </submittedName>
</protein>
<evidence type="ECO:0000259" key="1">
    <source>
        <dbReference type="Pfam" id="PF08241"/>
    </source>
</evidence>
<dbReference type="Pfam" id="PF08241">
    <property type="entry name" value="Methyltransf_11"/>
    <property type="match status" value="1"/>
</dbReference>
<name>A0AAX1LC60_9CORY</name>
<dbReference type="SUPFAM" id="SSF53335">
    <property type="entry name" value="S-adenosyl-L-methionine-dependent methyltransferases"/>
    <property type="match status" value="1"/>
</dbReference>
<dbReference type="AlphaFoldDB" id="A0AAX1LC60"/>
<dbReference type="CDD" id="cd02440">
    <property type="entry name" value="AdoMet_MTases"/>
    <property type="match status" value="1"/>
</dbReference>
<evidence type="ECO:0000313" key="3">
    <source>
        <dbReference type="Proteomes" id="UP000617681"/>
    </source>
</evidence>
<dbReference type="Proteomes" id="UP000617681">
    <property type="component" value="Chromosome"/>
</dbReference>
<keyword evidence="2" id="KW-0808">Transferase</keyword>
<evidence type="ECO:0000313" key="2">
    <source>
        <dbReference type="EMBL" id="QRP71636.1"/>
    </source>
</evidence>
<dbReference type="EMBL" id="CP069534">
    <property type="protein sequence ID" value="QRP71636.1"/>
    <property type="molecule type" value="Genomic_DNA"/>
</dbReference>
<dbReference type="GO" id="GO:0008757">
    <property type="term" value="F:S-adenosylmethionine-dependent methyltransferase activity"/>
    <property type="evidence" value="ECO:0007669"/>
    <property type="project" value="InterPro"/>
</dbReference>
<dbReference type="InterPro" id="IPR013216">
    <property type="entry name" value="Methyltransf_11"/>
</dbReference>
<dbReference type="PANTHER" id="PTHR43591:SF24">
    <property type="entry name" value="2-METHOXY-6-POLYPRENYL-1,4-BENZOQUINOL METHYLASE, MITOCHONDRIAL"/>
    <property type="match status" value="1"/>
</dbReference>
<accession>A0AAX1LC60</accession>
<sequence length="250" mass="28137">MRLDESDAQHASRSWWDGDAGRYHREHQGYFDTFYWCPERVTEEDADLLGDLTDLDVLEVGCGSAPCSRWLARRRSPHLLVAFDLSAGMLAQAESSLNLVQADATAMPFADNSFDLVFSSFGAIPFVAHPETVMQEAARVLRPGGRFVFSVNHPMRWIFPDDPGPAGLVAQISYFDRSPYVETEDGTVTYVETHRTIGDRVRDLVAANFRIDSIVEPEWPDDLTENWGQWSPLRGRIFPGSIIFCSTYAP</sequence>
<reference evidence="2" key="1">
    <citation type="submission" date="2021-02" db="EMBL/GenBank/DDBJ databases">
        <title>FDA dAtabase for Regulatory Grade micrObial Sequences (FDA-ARGOS): Supporting development and validation of Infectious Disease Dx tests.</title>
        <authorList>
            <person name="Sproer C."/>
            <person name="Gronow S."/>
            <person name="Severitt S."/>
            <person name="Schroder I."/>
            <person name="Tallon L."/>
            <person name="Sadzewicz L."/>
            <person name="Zhao X."/>
            <person name="Boylan J."/>
            <person name="Ott S."/>
            <person name="Bowen H."/>
            <person name="Vavikolanu K."/>
            <person name="Mehta A."/>
            <person name="Aluvathingal J."/>
            <person name="Nadendla S."/>
            <person name="Lowell S."/>
            <person name="Myers T."/>
            <person name="Yan Y."/>
            <person name="Sichtig H."/>
        </authorList>
    </citation>
    <scope>NUCLEOTIDE SEQUENCE</scope>
    <source>
        <strain evidence="2">FDAARGOS_1191</strain>
    </source>
</reference>
<gene>
    <name evidence="2" type="ORF">I6J21_05865</name>
</gene>
<feature type="domain" description="Methyltransferase type 11" evidence="1">
    <location>
        <begin position="58"/>
        <end position="149"/>
    </location>
</feature>
<dbReference type="InterPro" id="IPR029063">
    <property type="entry name" value="SAM-dependent_MTases_sf"/>
</dbReference>
<dbReference type="PANTHER" id="PTHR43591">
    <property type="entry name" value="METHYLTRANSFERASE"/>
    <property type="match status" value="1"/>
</dbReference>
<proteinExistence type="predicted"/>
<organism evidence="2 3">
    <name type="scientific">Corynebacterium glucuronolyticum</name>
    <dbReference type="NCBI Taxonomy" id="39791"/>
    <lineage>
        <taxon>Bacteria</taxon>
        <taxon>Bacillati</taxon>
        <taxon>Actinomycetota</taxon>
        <taxon>Actinomycetes</taxon>
        <taxon>Mycobacteriales</taxon>
        <taxon>Corynebacteriaceae</taxon>
        <taxon>Corynebacterium</taxon>
    </lineage>
</organism>